<dbReference type="GO" id="GO:0016075">
    <property type="term" value="P:rRNA catabolic process"/>
    <property type="evidence" value="ECO:0007669"/>
    <property type="project" value="TreeGrafter"/>
</dbReference>
<gene>
    <name evidence="2" type="ORF">B0G85_1919</name>
</gene>
<dbReference type="PANTHER" id="PTHR33988">
    <property type="entry name" value="ENDORIBONUCLEASE MAZF-RELATED"/>
    <property type="match status" value="1"/>
</dbReference>
<evidence type="ECO:0000313" key="3">
    <source>
        <dbReference type="Proteomes" id="UP000229366"/>
    </source>
</evidence>
<dbReference type="Gene3D" id="2.30.30.110">
    <property type="match status" value="1"/>
</dbReference>
<dbReference type="EC" id="3.1.-.-" evidence="1"/>
<keyword evidence="1" id="KW-0255">Endonuclease</keyword>
<dbReference type="GO" id="GO:0004521">
    <property type="term" value="F:RNA endonuclease activity"/>
    <property type="evidence" value="ECO:0007669"/>
    <property type="project" value="TreeGrafter"/>
</dbReference>
<evidence type="ECO:0000313" key="2">
    <source>
        <dbReference type="EMBL" id="PJI76712.1"/>
    </source>
</evidence>
<comment type="similarity">
    <text evidence="1">Belongs to the PemK/MazF family.</text>
</comment>
<dbReference type="GO" id="GO:0016787">
    <property type="term" value="F:hydrolase activity"/>
    <property type="evidence" value="ECO:0007669"/>
    <property type="project" value="UniProtKB-KW"/>
</dbReference>
<dbReference type="AlphaFoldDB" id="A0A2M8VIP1"/>
<accession>A0A2M8VIP1</accession>
<dbReference type="GO" id="GO:0003677">
    <property type="term" value="F:DNA binding"/>
    <property type="evidence" value="ECO:0007669"/>
    <property type="project" value="InterPro"/>
</dbReference>
<dbReference type="PANTHER" id="PTHR33988:SF2">
    <property type="entry name" value="ENDORIBONUCLEASE MAZF"/>
    <property type="match status" value="1"/>
</dbReference>
<dbReference type="EMBL" id="PGTX01000006">
    <property type="protein sequence ID" value="PJI76712.1"/>
    <property type="molecule type" value="Genomic_DNA"/>
</dbReference>
<dbReference type="InterPro" id="IPR011067">
    <property type="entry name" value="Plasmid_toxin/cell-grow_inhib"/>
</dbReference>
<dbReference type="GO" id="GO:0006402">
    <property type="term" value="P:mRNA catabolic process"/>
    <property type="evidence" value="ECO:0007669"/>
    <property type="project" value="TreeGrafter"/>
</dbReference>
<name>A0A2M8VIP1_9BURK</name>
<keyword evidence="3" id="KW-1185">Reference proteome</keyword>
<evidence type="ECO:0000256" key="1">
    <source>
        <dbReference type="PIRNR" id="PIRNR033490"/>
    </source>
</evidence>
<comment type="caution">
    <text evidence="2">The sequence shown here is derived from an EMBL/GenBank/DDBJ whole genome shotgun (WGS) entry which is preliminary data.</text>
</comment>
<sequence>MVKSIIYQGDIWLIKLDPTQGSEIKKTRPCLVISPPELNNNLRTILVAPMTTRAKEADFRISFTHAGEKGLVLFDQIRTIDKSRLVKKLGKLPPKTLYASLTILQTIFGHQ</sequence>
<protein>
    <recommendedName>
        <fullName evidence="1">mRNA interferase</fullName>
        <ecNumber evidence="1">3.1.-.-</ecNumber>
    </recommendedName>
</protein>
<dbReference type="InterPro" id="IPR003477">
    <property type="entry name" value="PemK-like"/>
</dbReference>
<reference evidence="2 3" key="1">
    <citation type="submission" date="2017-11" db="EMBL/GenBank/DDBJ databases">
        <title>Genomic Encyclopedia of Type Strains, Phase III (KMG-III): the genomes of soil and plant-associated and newly described type strains.</title>
        <authorList>
            <person name="Whitman W."/>
        </authorList>
    </citation>
    <scope>NUCLEOTIDE SEQUENCE [LARGE SCALE GENOMIC DNA]</scope>
    <source>
        <strain evidence="2 3">UB-Domo-W1</strain>
    </source>
</reference>
<organism evidence="2 3">
    <name type="scientific">Polynucleobacter brandtiae</name>
    <dbReference type="NCBI Taxonomy" id="1938816"/>
    <lineage>
        <taxon>Bacteria</taxon>
        <taxon>Pseudomonadati</taxon>
        <taxon>Pseudomonadota</taxon>
        <taxon>Betaproteobacteria</taxon>
        <taxon>Burkholderiales</taxon>
        <taxon>Burkholderiaceae</taxon>
        <taxon>Polynucleobacter</taxon>
    </lineage>
</organism>
<dbReference type="PIRSF" id="PIRSF033490">
    <property type="entry name" value="MazF"/>
    <property type="match status" value="1"/>
</dbReference>
<keyword evidence="1" id="KW-0540">Nuclease</keyword>
<comment type="function">
    <text evidence="1">Toxic component of a type II toxin-antitoxin (TA) system.</text>
</comment>
<dbReference type="SUPFAM" id="SSF50118">
    <property type="entry name" value="Cell growth inhibitor/plasmid maintenance toxic component"/>
    <property type="match status" value="1"/>
</dbReference>
<keyword evidence="1" id="KW-0378">Hydrolase</keyword>
<dbReference type="Pfam" id="PF02452">
    <property type="entry name" value="PemK_toxin"/>
    <property type="match status" value="1"/>
</dbReference>
<dbReference type="Proteomes" id="UP000229366">
    <property type="component" value="Unassembled WGS sequence"/>
</dbReference>
<proteinExistence type="inferred from homology"/>